<dbReference type="InterPro" id="IPR029060">
    <property type="entry name" value="PIN-like_dom_sf"/>
</dbReference>
<feature type="domain" description="PIN" evidence="1">
    <location>
        <begin position="7"/>
        <end position="125"/>
    </location>
</feature>
<sequence length="137" mass="15954">MMKQNKYLLDTHVLLWSADNRKEKFSSEIIAVLENRQQNQFFVSAVSIWEITLKAALNKPDFPYQAEEMLKNMQKVGIHLLDIHINHILMLNHVPLIHKDPFDRLLIAQAHSEKLNLLTADTAILQYQSDLIVDIRP</sequence>
<dbReference type="Pfam" id="PF01850">
    <property type="entry name" value="PIN"/>
    <property type="match status" value="1"/>
</dbReference>
<dbReference type="SUPFAM" id="SSF88723">
    <property type="entry name" value="PIN domain-like"/>
    <property type="match status" value="1"/>
</dbReference>
<dbReference type="EMBL" id="UFSO01000002">
    <property type="protein sequence ID" value="SSY71189.1"/>
    <property type="molecule type" value="Genomic_DNA"/>
</dbReference>
<dbReference type="CDD" id="cd09872">
    <property type="entry name" value="PIN_Sll0205-like"/>
    <property type="match status" value="1"/>
</dbReference>
<organism evidence="2 3">
    <name type="scientific">Alysiella crassa</name>
    <dbReference type="NCBI Taxonomy" id="153491"/>
    <lineage>
        <taxon>Bacteria</taxon>
        <taxon>Pseudomonadati</taxon>
        <taxon>Pseudomonadota</taxon>
        <taxon>Betaproteobacteria</taxon>
        <taxon>Neisseriales</taxon>
        <taxon>Neisseriaceae</taxon>
        <taxon>Alysiella</taxon>
    </lineage>
</organism>
<dbReference type="STRING" id="1120980.GCA_000745955_02077"/>
<dbReference type="InterPro" id="IPR002716">
    <property type="entry name" value="PIN_dom"/>
</dbReference>
<dbReference type="OrthoDB" id="9798990at2"/>
<dbReference type="PANTHER" id="PTHR36173:SF2">
    <property type="entry name" value="RIBONUCLEASE VAPC16"/>
    <property type="match status" value="1"/>
</dbReference>
<reference evidence="2 3" key="1">
    <citation type="submission" date="2018-06" db="EMBL/GenBank/DDBJ databases">
        <authorList>
            <consortium name="Pathogen Informatics"/>
            <person name="Doyle S."/>
        </authorList>
    </citation>
    <scope>NUCLEOTIDE SEQUENCE [LARGE SCALE GENOMIC DNA]</scope>
    <source>
        <strain evidence="2 3">NCTC10283</strain>
    </source>
</reference>
<gene>
    <name evidence="2" type="ORF">NCTC10283_01329</name>
</gene>
<name>A0A376BN87_9NEIS</name>
<keyword evidence="3" id="KW-1185">Reference proteome</keyword>
<dbReference type="InterPro" id="IPR052919">
    <property type="entry name" value="TA_system_RNase"/>
</dbReference>
<evidence type="ECO:0000259" key="1">
    <source>
        <dbReference type="Pfam" id="PF01850"/>
    </source>
</evidence>
<accession>A0A376BN87</accession>
<evidence type="ECO:0000313" key="3">
    <source>
        <dbReference type="Proteomes" id="UP000254209"/>
    </source>
</evidence>
<evidence type="ECO:0000313" key="2">
    <source>
        <dbReference type="EMBL" id="SSY71189.1"/>
    </source>
</evidence>
<dbReference type="Gene3D" id="3.40.50.1010">
    <property type="entry name" value="5'-nuclease"/>
    <property type="match status" value="1"/>
</dbReference>
<proteinExistence type="predicted"/>
<dbReference type="AlphaFoldDB" id="A0A376BN87"/>
<dbReference type="PANTHER" id="PTHR36173">
    <property type="entry name" value="RIBONUCLEASE VAPC16-RELATED"/>
    <property type="match status" value="1"/>
</dbReference>
<dbReference type="Proteomes" id="UP000254209">
    <property type="component" value="Unassembled WGS sequence"/>
</dbReference>
<protein>
    <submittedName>
        <fullName evidence="2">PIN domain</fullName>
    </submittedName>
</protein>
<dbReference type="InterPro" id="IPR041705">
    <property type="entry name" value="PIN_Sll0205"/>
</dbReference>
<dbReference type="RefSeq" id="WP_084693583.1">
    <property type="nucleotide sequence ID" value="NZ_CP091519.2"/>
</dbReference>